<dbReference type="InterPro" id="IPR009057">
    <property type="entry name" value="Homeodomain-like_sf"/>
</dbReference>
<dbReference type="PANTHER" id="PTHR43479">
    <property type="entry name" value="ACREF/ENVCD OPERON REPRESSOR-RELATED"/>
    <property type="match status" value="1"/>
</dbReference>
<organism evidence="3">
    <name type="scientific">bioreactor metagenome</name>
    <dbReference type="NCBI Taxonomy" id="1076179"/>
    <lineage>
        <taxon>unclassified sequences</taxon>
        <taxon>metagenomes</taxon>
        <taxon>ecological metagenomes</taxon>
    </lineage>
</organism>
<evidence type="ECO:0000313" key="3">
    <source>
        <dbReference type="EMBL" id="MPM10617.1"/>
    </source>
</evidence>
<dbReference type="PANTHER" id="PTHR43479:SF11">
    <property type="entry name" value="ACREF_ENVCD OPERON REPRESSOR-RELATED"/>
    <property type="match status" value="1"/>
</dbReference>
<evidence type="ECO:0000259" key="2">
    <source>
        <dbReference type="PROSITE" id="PS50977"/>
    </source>
</evidence>
<reference evidence="3" key="1">
    <citation type="submission" date="2019-08" db="EMBL/GenBank/DDBJ databases">
        <authorList>
            <person name="Kucharzyk K."/>
            <person name="Murdoch R.W."/>
            <person name="Higgins S."/>
            <person name="Loffler F."/>
        </authorList>
    </citation>
    <scope>NUCLEOTIDE SEQUENCE</scope>
</reference>
<dbReference type="AlphaFoldDB" id="A0A644X3S5"/>
<dbReference type="Pfam" id="PF00440">
    <property type="entry name" value="TetR_N"/>
    <property type="match status" value="1"/>
</dbReference>
<dbReference type="InterPro" id="IPR001647">
    <property type="entry name" value="HTH_TetR"/>
</dbReference>
<dbReference type="EMBL" id="VSSQ01001718">
    <property type="protein sequence ID" value="MPM10617.1"/>
    <property type="molecule type" value="Genomic_DNA"/>
</dbReference>
<protein>
    <recommendedName>
        <fullName evidence="2">HTH tetR-type domain-containing protein</fullName>
    </recommendedName>
</protein>
<dbReference type="GO" id="GO:0003677">
    <property type="term" value="F:DNA binding"/>
    <property type="evidence" value="ECO:0007669"/>
    <property type="project" value="UniProtKB-KW"/>
</dbReference>
<comment type="caution">
    <text evidence="3">The sequence shown here is derived from an EMBL/GenBank/DDBJ whole genome shotgun (WGS) entry which is preliminary data.</text>
</comment>
<dbReference type="PRINTS" id="PR00455">
    <property type="entry name" value="HTHTETR"/>
</dbReference>
<dbReference type="InterPro" id="IPR036271">
    <property type="entry name" value="Tet_transcr_reg_TetR-rel_C_sf"/>
</dbReference>
<dbReference type="SUPFAM" id="SSF48498">
    <property type="entry name" value="Tetracyclin repressor-like, C-terminal domain"/>
    <property type="match status" value="1"/>
</dbReference>
<feature type="domain" description="HTH tetR-type" evidence="2">
    <location>
        <begin position="2"/>
        <end position="62"/>
    </location>
</feature>
<evidence type="ECO:0000256" key="1">
    <source>
        <dbReference type="ARBA" id="ARBA00023125"/>
    </source>
</evidence>
<dbReference type="InterPro" id="IPR050624">
    <property type="entry name" value="HTH-type_Tx_Regulator"/>
</dbReference>
<accession>A0A644X3S5</accession>
<keyword evidence="1" id="KW-0238">DNA-binding</keyword>
<name>A0A644X3S5_9ZZZZ</name>
<dbReference type="PROSITE" id="PS50977">
    <property type="entry name" value="HTH_TETR_2"/>
    <property type="match status" value="1"/>
</dbReference>
<sequence length="195" mass="22098">MEEKQALLYKAAKTLFSKGGFKSTSVAQIAKEAGLAVGTFYLYYPSKEKLFLDIFLEENAALKQKCQAQLDVTQEPKEVIAHMLACNSEGMRSSPILREWYNRKVFAKLEQVYRLEHGSEAVHFLYDTFVELVGRWQAAGKIRNDIDAATIMLVFTAIINIDVHKEEIGVEHFPRLLDTITSLVMDGLIQEGRHA</sequence>
<gene>
    <name evidence="3" type="ORF">SDC9_56949</name>
</gene>
<dbReference type="SUPFAM" id="SSF46689">
    <property type="entry name" value="Homeodomain-like"/>
    <property type="match status" value="1"/>
</dbReference>
<dbReference type="Gene3D" id="1.10.357.10">
    <property type="entry name" value="Tetracycline Repressor, domain 2"/>
    <property type="match status" value="1"/>
</dbReference>
<proteinExistence type="predicted"/>